<organism evidence="16 17">
    <name type="scientific">Rhodoplanes serenus</name>
    <dbReference type="NCBI Taxonomy" id="200615"/>
    <lineage>
        <taxon>Bacteria</taxon>
        <taxon>Pseudomonadati</taxon>
        <taxon>Pseudomonadota</taxon>
        <taxon>Alphaproteobacteria</taxon>
        <taxon>Hyphomicrobiales</taxon>
        <taxon>Nitrobacteraceae</taxon>
        <taxon>Rhodoplanes</taxon>
    </lineage>
</organism>
<name>A0A3S4AYY6_9BRAD</name>
<dbReference type="EMBL" id="UWOC01000040">
    <property type="protein sequence ID" value="VCU07577.1"/>
    <property type="molecule type" value="Genomic_DNA"/>
</dbReference>
<dbReference type="InterPro" id="IPR011276">
    <property type="entry name" value="TonB_haem/Hb_rcpt"/>
</dbReference>
<accession>A0A3S4AYY6</accession>
<keyword evidence="8 11" id="KW-0472">Membrane</keyword>
<evidence type="ECO:0000259" key="14">
    <source>
        <dbReference type="Pfam" id="PF00593"/>
    </source>
</evidence>
<comment type="subcellular location">
    <subcellularLocation>
        <location evidence="1 11">Cell outer membrane</location>
        <topology evidence="1 11">Multi-pass membrane protein</topology>
    </subcellularLocation>
</comment>
<keyword evidence="5 11" id="KW-0812">Transmembrane</keyword>
<feature type="transmembrane region" description="Helical" evidence="13">
    <location>
        <begin position="12"/>
        <end position="30"/>
    </location>
</feature>
<dbReference type="InterPro" id="IPR012910">
    <property type="entry name" value="Plug_dom"/>
</dbReference>
<dbReference type="Proteomes" id="UP000289200">
    <property type="component" value="Unassembled WGS sequence"/>
</dbReference>
<dbReference type="PANTHER" id="PTHR30069:SF41">
    <property type="entry name" value="HEME_HEMOPEXIN UTILIZATION PROTEIN C"/>
    <property type="match status" value="1"/>
</dbReference>
<dbReference type="GO" id="GO:0015344">
    <property type="term" value="F:siderophore uptake transmembrane transporter activity"/>
    <property type="evidence" value="ECO:0007669"/>
    <property type="project" value="TreeGrafter"/>
</dbReference>
<evidence type="ECO:0000256" key="12">
    <source>
        <dbReference type="RuleBase" id="RU003357"/>
    </source>
</evidence>
<dbReference type="InterPro" id="IPR039426">
    <property type="entry name" value="TonB-dep_rcpt-like"/>
</dbReference>
<evidence type="ECO:0000256" key="1">
    <source>
        <dbReference type="ARBA" id="ARBA00004571"/>
    </source>
</evidence>
<dbReference type="Pfam" id="PF07715">
    <property type="entry name" value="Plug"/>
    <property type="match status" value="1"/>
</dbReference>
<evidence type="ECO:0000259" key="15">
    <source>
        <dbReference type="Pfam" id="PF07715"/>
    </source>
</evidence>
<dbReference type="NCBIfam" id="TIGR01785">
    <property type="entry name" value="TonB-hemin"/>
    <property type="match status" value="1"/>
</dbReference>
<keyword evidence="9" id="KW-0675">Receptor</keyword>
<evidence type="ECO:0000313" key="17">
    <source>
        <dbReference type="Proteomes" id="UP000289200"/>
    </source>
</evidence>
<evidence type="ECO:0000256" key="9">
    <source>
        <dbReference type="ARBA" id="ARBA00023170"/>
    </source>
</evidence>
<dbReference type="InterPro" id="IPR000531">
    <property type="entry name" value="Beta-barrel_TonB"/>
</dbReference>
<dbReference type="Gene3D" id="2.170.130.10">
    <property type="entry name" value="TonB-dependent receptor, plug domain"/>
    <property type="match status" value="1"/>
</dbReference>
<evidence type="ECO:0000256" key="6">
    <source>
        <dbReference type="ARBA" id="ARBA00022729"/>
    </source>
</evidence>
<keyword evidence="7 12" id="KW-0798">TonB box</keyword>
<dbReference type="Pfam" id="PF00593">
    <property type="entry name" value="TonB_dep_Rec_b-barrel"/>
    <property type="match status" value="1"/>
</dbReference>
<dbReference type="CDD" id="cd01347">
    <property type="entry name" value="ligand_gated_channel"/>
    <property type="match status" value="1"/>
</dbReference>
<keyword evidence="17" id="KW-1185">Reference proteome</keyword>
<comment type="similarity">
    <text evidence="2 11 12">Belongs to the TonB-dependent receptor family.</text>
</comment>
<dbReference type="GO" id="GO:0015232">
    <property type="term" value="F:heme transmembrane transporter activity"/>
    <property type="evidence" value="ECO:0007669"/>
    <property type="project" value="InterPro"/>
</dbReference>
<keyword evidence="13" id="KW-1133">Transmembrane helix</keyword>
<dbReference type="PROSITE" id="PS52016">
    <property type="entry name" value="TONB_DEPENDENT_REC_3"/>
    <property type="match status" value="1"/>
</dbReference>
<gene>
    <name evidence="16" type="primary">hxuC</name>
    <name evidence="16" type="ORF">RHODGE_RHODGE_00663</name>
</gene>
<dbReference type="NCBIfam" id="TIGR01786">
    <property type="entry name" value="TonB-hemlactrns"/>
    <property type="match status" value="1"/>
</dbReference>
<protein>
    <submittedName>
        <fullName evidence="16">Heme/hemopexin utilization protein C</fullName>
    </submittedName>
</protein>
<proteinExistence type="inferred from homology"/>
<comment type="caution">
    <text evidence="16">The sequence shown here is derived from an EMBL/GenBank/DDBJ whole genome shotgun (WGS) entry which is preliminary data.</text>
</comment>
<feature type="domain" description="TonB-dependent receptor-like beta-barrel" evidence="14">
    <location>
        <begin position="269"/>
        <end position="684"/>
    </location>
</feature>
<dbReference type="GO" id="GO:0044718">
    <property type="term" value="P:siderophore transmembrane transport"/>
    <property type="evidence" value="ECO:0007669"/>
    <property type="project" value="TreeGrafter"/>
</dbReference>
<dbReference type="InterPro" id="IPR037066">
    <property type="entry name" value="Plug_dom_sf"/>
</dbReference>
<keyword evidence="6" id="KW-0732">Signal</keyword>
<keyword evidence="3 11" id="KW-0813">Transport</keyword>
<dbReference type="OrthoDB" id="9760333at2"/>
<evidence type="ECO:0000256" key="8">
    <source>
        <dbReference type="ARBA" id="ARBA00023136"/>
    </source>
</evidence>
<evidence type="ECO:0000256" key="5">
    <source>
        <dbReference type="ARBA" id="ARBA00022692"/>
    </source>
</evidence>
<reference evidence="17" key="1">
    <citation type="submission" date="2018-10" db="EMBL/GenBank/DDBJ databases">
        <authorList>
            <person name="Peiro R."/>
            <person name="Begona"/>
            <person name="Cbmso G."/>
            <person name="Lopez M."/>
            <person name="Gonzalez S."/>
            <person name="Sacristan E."/>
            <person name="Castillo E."/>
        </authorList>
    </citation>
    <scope>NUCLEOTIDE SEQUENCE [LARGE SCALE GENOMIC DNA]</scope>
</reference>
<dbReference type="AlphaFoldDB" id="A0A3S4AYY6"/>
<dbReference type="Gene3D" id="2.40.170.20">
    <property type="entry name" value="TonB-dependent receptor, beta-barrel domain"/>
    <property type="match status" value="1"/>
</dbReference>
<keyword evidence="10 11" id="KW-0998">Cell outer membrane</keyword>
<evidence type="ECO:0000256" key="2">
    <source>
        <dbReference type="ARBA" id="ARBA00009810"/>
    </source>
</evidence>
<dbReference type="SUPFAM" id="SSF56935">
    <property type="entry name" value="Porins"/>
    <property type="match status" value="1"/>
</dbReference>
<evidence type="ECO:0000256" key="11">
    <source>
        <dbReference type="PROSITE-ProRule" id="PRU01360"/>
    </source>
</evidence>
<evidence type="ECO:0000256" key="4">
    <source>
        <dbReference type="ARBA" id="ARBA00022452"/>
    </source>
</evidence>
<evidence type="ECO:0000256" key="3">
    <source>
        <dbReference type="ARBA" id="ARBA00022448"/>
    </source>
</evidence>
<evidence type="ECO:0000256" key="7">
    <source>
        <dbReference type="ARBA" id="ARBA00023077"/>
    </source>
</evidence>
<evidence type="ECO:0000256" key="10">
    <source>
        <dbReference type="ARBA" id="ARBA00023237"/>
    </source>
</evidence>
<sequence length="721" mass="76490">MAGRERGRSADALLMGISVIAVTAVATAVARAQAVDTLDPITVVATKQEEKAIDALAPVSTVRREQIDQILPKRLSDLLIAVSGVTVQERGDEPSTSINIRGLQDFGRVAVVVDGARQNYQRSGHGADGAFFLDPELIGGIDVVRGPTANIYGSGAIGGVVAIRTKDFQDVVRPGERWGAEAHTQAAHNGPSGLASFFGGYRASPDVDVFAGGSFKSQGDYQDGNGAEVVNSGSRAGSAIAKVTARPADGHEVKLSGLFQNFDYAIGQPSRSGVTGTSTYATDLTNITTAARWRYNRPDNQLVDWDANVYWNRTDSQQVKTVHTSAAPSAFCGGRPGNAISGCVGGERNYVLDTIGFDANNTSRFGALGFAHALTVGGDSFTDKVETYDATGNSNITTPGGERTVSGAFAQLKSTYSTWLEVIAAARYDAYALDGGGTTASGDRLSPKVTIGITPIAGLTPYVTYAEGYRAPALTETVVAGPHVAVGPPFFTCSDGSPALFCFLPNPGLRPETGKTKEAGINLKYDNVLMPGAIFRGKVNVFRNDVEDYIDQALFGPTVTFRGVTYYKFTQYQNIAQARIEGAELEAMYDAGAWFVGLAGQIQRGRNVETGVGLVRVQPNRIVTTVGARFLDRKITAMVRWAAVASNDDLPAAYTPADSYNLVNVYVGYQPTPDVLMGLGIDNLLNQFYRPYPTAGQPDTVWSSPAPGITFKGSVKIRFGA</sequence>
<keyword evidence="4 11" id="KW-1134">Transmembrane beta strand</keyword>
<evidence type="ECO:0000313" key="16">
    <source>
        <dbReference type="EMBL" id="VCU07577.1"/>
    </source>
</evidence>
<dbReference type="InterPro" id="IPR010949">
    <property type="entry name" value="TonB_Hb/transfer/lactofer_rcpt"/>
</dbReference>
<feature type="domain" description="TonB-dependent receptor plug" evidence="15">
    <location>
        <begin position="53"/>
        <end position="160"/>
    </location>
</feature>
<dbReference type="InterPro" id="IPR036942">
    <property type="entry name" value="Beta-barrel_TonB_sf"/>
</dbReference>
<dbReference type="PANTHER" id="PTHR30069">
    <property type="entry name" value="TONB-DEPENDENT OUTER MEMBRANE RECEPTOR"/>
    <property type="match status" value="1"/>
</dbReference>
<dbReference type="GO" id="GO:0009279">
    <property type="term" value="C:cell outer membrane"/>
    <property type="evidence" value="ECO:0007669"/>
    <property type="project" value="UniProtKB-SubCell"/>
</dbReference>
<evidence type="ECO:0000256" key="13">
    <source>
        <dbReference type="SAM" id="Phobius"/>
    </source>
</evidence>